<feature type="compositionally biased region" description="Basic and acidic residues" evidence="1">
    <location>
        <begin position="32"/>
        <end position="47"/>
    </location>
</feature>
<accession>A0A2T5JCH1</accession>
<protein>
    <submittedName>
        <fullName evidence="3">Uncharacterized protein</fullName>
    </submittedName>
</protein>
<evidence type="ECO:0000256" key="1">
    <source>
        <dbReference type="SAM" id="MobiDB-lite"/>
    </source>
</evidence>
<gene>
    <name evidence="3" type="ORF">C8P68_102291</name>
</gene>
<feature type="region of interest" description="Disordered" evidence="1">
    <location>
        <begin position="24"/>
        <end position="47"/>
    </location>
</feature>
<sequence length="121" mass="13934">MNIKTLKSVLLVMVAFVASANAMHRSAPQPQHEQRIERPSSYDARSEEEKSAYIYNFGANGSVQMLRGPQRRSANYNNFSFDCLGRYRKAYLKSIHCAYLLYGAGYVRSSKLILFPFHVFW</sequence>
<reference evidence="3 4" key="1">
    <citation type="submission" date="2018-04" db="EMBL/GenBank/DDBJ databases">
        <title>Genomic Encyclopedia of Archaeal and Bacterial Type Strains, Phase II (KMG-II): from individual species to whole genera.</title>
        <authorList>
            <person name="Goeker M."/>
        </authorList>
    </citation>
    <scope>NUCLEOTIDE SEQUENCE [LARGE SCALE GENOMIC DNA]</scope>
    <source>
        <strain evidence="3 4">DSM 26809</strain>
    </source>
</reference>
<dbReference type="AlphaFoldDB" id="A0A2T5JCH1"/>
<dbReference type="EMBL" id="QAOQ01000002">
    <property type="protein sequence ID" value="PTQ99467.1"/>
    <property type="molecule type" value="Genomic_DNA"/>
</dbReference>
<evidence type="ECO:0000313" key="3">
    <source>
        <dbReference type="EMBL" id="PTQ99467.1"/>
    </source>
</evidence>
<comment type="caution">
    <text evidence="3">The sequence shown here is derived from an EMBL/GenBank/DDBJ whole genome shotgun (WGS) entry which is preliminary data.</text>
</comment>
<proteinExistence type="predicted"/>
<dbReference type="Proteomes" id="UP000244168">
    <property type="component" value="Unassembled WGS sequence"/>
</dbReference>
<keyword evidence="4" id="KW-1185">Reference proteome</keyword>
<feature type="signal peptide" evidence="2">
    <location>
        <begin position="1"/>
        <end position="20"/>
    </location>
</feature>
<feature type="chain" id="PRO_5015425983" evidence="2">
    <location>
        <begin position="21"/>
        <end position="121"/>
    </location>
</feature>
<name>A0A2T5JCH1_9SPHI</name>
<organism evidence="3 4">
    <name type="scientific">Mucilaginibacter yixingensis</name>
    <dbReference type="NCBI Taxonomy" id="1295612"/>
    <lineage>
        <taxon>Bacteria</taxon>
        <taxon>Pseudomonadati</taxon>
        <taxon>Bacteroidota</taxon>
        <taxon>Sphingobacteriia</taxon>
        <taxon>Sphingobacteriales</taxon>
        <taxon>Sphingobacteriaceae</taxon>
        <taxon>Mucilaginibacter</taxon>
    </lineage>
</organism>
<keyword evidence="2" id="KW-0732">Signal</keyword>
<evidence type="ECO:0000313" key="4">
    <source>
        <dbReference type="Proteomes" id="UP000244168"/>
    </source>
</evidence>
<evidence type="ECO:0000256" key="2">
    <source>
        <dbReference type="SAM" id="SignalP"/>
    </source>
</evidence>